<evidence type="ECO:0000313" key="2">
    <source>
        <dbReference type="EMBL" id="GKV28897.1"/>
    </source>
</evidence>
<sequence>MASSDSKTFSLSDSQPSTPIPLFNAVPPTTLTPPTLSSFPHFNTLPTPSLTPTYHASSSSFFSHPMFTISNIKTFIPETLTHDNYIIWKELMIPVFKSKGVYGHIDGTDLCPPPFHPNHDAWVQIDYQILSWIHATISTNILQMIIQPGKTLSAKEAWDAIHTSYQNQLAARKMYVKQGFVSLQKQSSQSMFQYLQSVKKAADNMYGVGECLTDRDIVFQALAGLDAEYSVAKRTIPHRSPFPSFVELQSLLLIEESTLQREKSTSAFLFVNSSAQQVLQTSVHSSGMGFPIPEAYYSGTQSRPDFYGMNRGRGSFYRGGRGNKRGGRGGRGDRSSRGSFSNFDCGFYPGAPTNPGCGSPSFSILLGILPHRNTHLMAIIPLISVARDCPLLIGTNIVSMSSAPTALIATTFPTAPDSKWYIDSGANTHVSSTPGYPLEECPASLQ</sequence>
<evidence type="ECO:0008006" key="4">
    <source>
        <dbReference type="Google" id="ProtNLM"/>
    </source>
</evidence>
<accession>A0AAV5KWS4</accession>
<dbReference type="Pfam" id="PF14223">
    <property type="entry name" value="Retrotran_gag_2"/>
    <property type="match status" value="1"/>
</dbReference>
<reference evidence="2 3" key="1">
    <citation type="journal article" date="2021" name="Commun. Biol.">
        <title>The genome of Shorea leprosula (Dipterocarpaceae) highlights the ecological relevance of drought in aseasonal tropical rainforests.</title>
        <authorList>
            <person name="Ng K.K.S."/>
            <person name="Kobayashi M.J."/>
            <person name="Fawcett J.A."/>
            <person name="Hatakeyama M."/>
            <person name="Paape T."/>
            <person name="Ng C.H."/>
            <person name="Ang C.C."/>
            <person name="Tnah L.H."/>
            <person name="Lee C.T."/>
            <person name="Nishiyama T."/>
            <person name="Sese J."/>
            <person name="O'Brien M.J."/>
            <person name="Copetti D."/>
            <person name="Mohd Noor M.I."/>
            <person name="Ong R.C."/>
            <person name="Putra M."/>
            <person name="Sireger I.Z."/>
            <person name="Indrioko S."/>
            <person name="Kosugi Y."/>
            <person name="Izuno A."/>
            <person name="Isagi Y."/>
            <person name="Lee S.L."/>
            <person name="Shimizu K.K."/>
        </authorList>
    </citation>
    <scope>NUCLEOTIDE SEQUENCE [LARGE SCALE GENOMIC DNA]</scope>
    <source>
        <strain evidence="2">214</strain>
    </source>
</reference>
<keyword evidence="3" id="KW-1185">Reference proteome</keyword>
<dbReference type="EMBL" id="BPVZ01000081">
    <property type="protein sequence ID" value="GKV28897.1"/>
    <property type="molecule type" value="Genomic_DNA"/>
</dbReference>
<evidence type="ECO:0000256" key="1">
    <source>
        <dbReference type="SAM" id="MobiDB-lite"/>
    </source>
</evidence>
<organism evidence="2 3">
    <name type="scientific">Rubroshorea leprosula</name>
    <dbReference type="NCBI Taxonomy" id="152421"/>
    <lineage>
        <taxon>Eukaryota</taxon>
        <taxon>Viridiplantae</taxon>
        <taxon>Streptophyta</taxon>
        <taxon>Embryophyta</taxon>
        <taxon>Tracheophyta</taxon>
        <taxon>Spermatophyta</taxon>
        <taxon>Magnoliopsida</taxon>
        <taxon>eudicotyledons</taxon>
        <taxon>Gunneridae</taxon>
        <taxon>Pentapetalae</taxon>
        <taxon>rosids</taxon>
        <taxon>malvids</taxon>
        <taxon>Malvales</taxon>
        <taxon>Dipterocarpaceae</taxon>
        <taxon>Rubroshorea</taxon>
    </lineage>
</organism>
<dbReference type="PANTHER" id="PTHR47481:SF29">
    <property type="entry name" value="RETROTRANSPOSON GAG DOMAIN-CONTAINING PROTEIN"/>
    <property type="match status" value="1"/>
</dbReference>
<dbReference type="PANTHER" id="PTHR47481">
    <property type="match status" value="1"/>
</dbReference>
<feature type="region of interest" description="Disordered" evidence="1">
    <location>
        <begin position="317"/>
        <end position="337"/>
    </location>
</feature>
<dbReference type="Proteomes" id="UP001054252">
    <property type="component" value="Unassembled WGS sequence"/>
</dbReference>
<evidence type="ECO:0000313" key="3">
    <source>
        <dbReference type="Proteomes" id="UP001054252"/>
    </source>
</evidence>
<comment type="caution">
    <text evidence="2">The sequence shown here is derived from an EMBL/GenBank/DDBJ whole genome shotgun (WGS) entry which is preliminary data.</text>
</comment>
<gene>
    <name evidence="2" type="ORF">SLEP1_g37885</name>
</gene>
<proteinExistence type="predicted"/>
<dbReference type="AlphaFoldDB" id="A0AAV5KWS4"/>
<protein>
    <recommendedName>
        <fullName evidence="4">Retrotransposon Copia-like N-terminal domain-containing protein</fullName>
    </recommendedName>
</protein>
<name>A0AAV5KWS4_9ROSI</name>